<reference evidence="1" key="1">
    <citation type="submission" date="2020-05" db="EMBL/GenBank/DDBJ databases">
        <title>Large-scale comparative analyses of tick genomes elucidate their genetic diversity and vector capacities.</title>
        <authorList>
            <person name="Jia N."/>
            <person name="Wang J."/>
            <person name="Shi W."/>
            <person name="Du L."/>
            <person name="Sun Y."/>
            <person name="Zhan W."/>
            <person name="Jiang J."/>
            <person name="Wang Q."/>
            <person name="Zhang B."/>
            <person name="Ji P."/>
            <person name="Sakyi L.B."/>
            <person name="Cui X."/>
            <person name="Yuan T."/>
            <person name="Jiang B."/>
            <person name="Yang W."/>
            <person name="Lam T.T.-Y."/>
            <person name="Chang Q."/>
            <person name="Ding S."/>
            <person name="Wang X."/>
            <person name="Zhu J."/>
            <person name="Ruan X."/>
            <person name="Zhao L."/>
            <person name="Wei J."/>
            <person name="Que T."/>
            <person name="Du C."/>
            <person name="Cheng J."/>
            <person name="Dai P."/>
            <person name="Han X."/>
            <person name="Huang E."/>
            <person name="Gao Y."/>
            <person name="Liu J."/>
            <person name="Shao H."/>
            <person name="Ye R."/>
            <person name="Li L."/>
            <person name="Wei W."/>
            <person name="Wang X."/>
            <person name="Wang C."/>
            <person name="Yang T."/>
            <person name="Huo Q."/>
            <person name="Li W."/>
            <person name="Guo W."/>
            <person name="Chen H."/>
            <person name="Zhou L."/>
            <person name="Ni X."/>
            <person name="Tian J."/>
            <person name="Zhou Y."/>
            <person name="Sheng Y."/>
            <person name="Liu T."/>
            <person name="Pan Y."/>
            <person name="Xia L."/>
            <person name="Li J."/>
            <person name="Zhao F."/>
            <person name="Cao W."/>
        </authorList>
    </citation>
    <scope>NUCLEOTIDE SEQUENCE</scope>
    <source>
        <strain evidence="1">Dsil-2018</strain>
    </source>
</reference>
<organism evidence="1 2">
    <name type="scientific">Dermacentor silvarum</name>
    <name type="common">Tick</name>
    <dbReference type="NCBI Taxonomy" id="543639"/>
    <lineage>
        <taxon>Eukaryota</taxon>
        <taxon>Metazoa</taxon>
        <taxon>Ecdysozoa</taxon>
        <taxon>Arthropoda</taxon>
        <taxon>Chelicerata</taxon>
        <taxon>Arachnida</taxon>
        <taxon>Acari</taxon>
        <taxon>Parasitiformes</taxon>
        <taxon>Ixodida</taxon>
        <taxon>Ixodoidea</taxon>
        <taxon>Ixodidae</taxon>
        <taxon>Rhipicephalinae</taxon>
        <taxon>Dermacentor</taxon>
    </lineage>
</organism>
<comment type="caution">
    <text evidence="1">The sequence shown here is derived from an EMBL/GenBank/DDBJ whole genome shotgun (WGS) entry which is preliminary data.</text>
</comment>
<dbReference type="EMBL" id="CM023470">
    <property type="protein sequence ID" value="KAH7978337.1"/>
    <property type="molecule type" value="Genomic_DNA"/>
</dbReference>
<name>A0ACB8DV79_DERSI</name>
<evidence type="ECO:0000313" key="2">
    <source>
        <dbReference type="Proteomes" id="UP000821865"/>
    </source>
</evidence>
<evidence type="ECO:0000313" key="1">
    <source>
        <dbReference type="EMBL" id="KAH7978337.1"/>
    </source>
</evidence>
<gene>
    <name evidence="1" type="ORF">HPB49_005207</name>
</gene>
<accession>A0ACB8DV79</accession>
<dbReference type="Proteomes" id="UP000821865">
    <property type="component" value="Chromosome 1"/>
</dbReference>
<keyword evidence="2" id="KW-1185">Reference proteome</keyword>
<sequence length="405" mass="45296">MHCCAVHHGLRNINVHDLFATVDACNALADPRSRCVVMEELVVSRWVPGAYRLLHWFAALFTALPTAKYGGSHYRHQIGNTIATGNSFRLLTKEGLEQRTRALARSSAATASNRRTSFSASDCRRFARSHLISKRWNLESTAPGAMQRPAGLRPRDFTFRCAQPGSGRTPRSMIAMELRRGRRCNGSICEMGPWSGRLHEYAAYLVGNCSKLHLLVDQLFSNLHYLRSIEGHCRVNHDKSGTASAANGCMVLVDLFLCNEFLWVIAFELHQISPGRLTLACLRGRVVHVAPNMQRRPSFGLVLWLLMAHRCIEIVELRDSGVQQNHFLIRDGSSLSRNQGNVKLCNYLLDDYPPRDLMDALRSTVATFDTLEIISVHFPSVGVPMQCKLLGWCEAVTACASTLHI</sequence>
<proteinExistence type="predicted"/>
<protein>
    <submittedName>
        <fullName evidence="1">Uncharacterized protein</fullName>
    </submittedName>
</protein>